<evidence type="ECO:0000256" key="6">
    <source>
        <dbReference type="ARBA" id="ARBA00005159"/>
    </source>
</evidence>
<keyword evidence="10" id="KW-0169">Cobalamin biosynthesis</keyword>
<dbReference type="EC" id="2.7.1.156" evidence="8"/>
<dbReference type="InterPro" id="IPR003203">
    <property type="entry name" value="CobU/CobP"/>
</dbReference>
<keyword evidence="13 18" id="KW-0418">Kinase</keyword>
<dbReference type="EC" id="2.7.7.62" evidence="9"/>
<evidence type="ECO:0000256" key="5">
    <source>
        <dbReference type="ARBA" id="ARBA00004692"/>
    </source>
</evidence>
<keyword evidence="12" id="KW-0547">Nucleotide-binding</keyword>
<keyword evidence="15" id="KW-0342">GTP-binding</keyword>
<comment type="catalytic activity">
    <reaction evidence="3">
        <text>adenosylcob(III)inamide + GTP = adenosylcob(III)inamide phosphate + GDP + H(+)</text>
        <dbReference type="Rhea" id="RHEA:15765"/>
        <dbReference type="ChEBI" id="CHEBI:2480"/>
        <dbReference type="ChEBI" id="CHEBI:15378"/>
        <dbReference type="ChEBI" id="CHEBI:37565"/>
        <dbReference type="ChEBI" id="CHEBI:58189"/>
        <dbReference type="ChEBI" id="CHEBI:58502"/>
        <dbReference type="EC" id="2.7.1.156"/>
    </reaction>
</comment>
<dbReference type="Proteomes" id="UP001233314">
    <property type="component" value="Unassembled WGS sequence"/>
</dbReference>
<protein>
    <recommendedName>
        <fullName evidence="16">Adenosylcobinamide kinase</fullName>
        <ecNumber evidence="8">2.7.1.156</ecNumber>
        <ecNumber evidence="9">2.7.7.62</ecNumber>
    </recommendedName>
    <alternativeName>
        <fullName evidence="17">Adenosylcobinamide-phosphate guanylyltransferase</fullName>
    </alternativeName>
</protein>
<dbReference type="RefSeq" id="WP_305026411.1">
    <property type="nucleotide sequence ID" value="NZ_JAUQTA010000001.1"/>
</dbReference>
<comment type="catalytic activity">
    <reaction evidence="1">
        <text>adenosylcob(III)inamide + ATP = adenosylcob(III)inamide phosphate + ADP + H(+)</text>
        <dbReference type="Rhea" id="RHEA:15769"/>
        <dbReference type="ChEBI" id="CHEBI:2480"/>
        <dbReference type="ChEBI" id="CHEBI:15378"/>
        <dbReference type="ChEBI" id="CHEBI:30616"/>
        <dbReference type="ChEBI" id="CHEBI:58502"/>
        <dbReference type="ChEBI" id="CHEBI:456216"/>
        <dbReference type="EC" id="2.7.1.156"/>
    </reaction>
</comment>
<dbReference type="Pfam" id="PF02283">
    <property type="entry name" value="CobU"/>
    <property type="match status" value="1"/>
</dbReference>
<evidence type="ECO:0000256" key="9">
    <source>
        <dbReference type="ARBA" id="ARBA00012523"/>
    </source>
</evidence>
<keyword evidence="18" id="KW-0548">Nucleotidyltransferase</keyword>
<evidence type="ECO:0000256" key="15">
    <source>
        <dbReference type="ARBA" id="ARBA00023134"/>
    </source>
</evidence>
<name>A0ABT9AWX8_9ACTN</name>
<dbReference type="InterPro" id="IPR027417">
    <property type="entry name" value="P-loop_NTPase"/>
</dbReference>
<evidence type="ECO:0000256" key="16">
    <source>
        <dbReference type="ARBA" id="ARBA00029570"/>
    </source>
</evidence>
<dbReference type="GO" id="GO:0016779">
    <property type="term" value="F:nucleotidyltransferase activity"/>
    <property type="evidence" value="ECO:0007669"/>
    <property type="project" value="UniProtKB-KW"/>
</dbReference>
<gene>
    <name evidence="18" type="ORF">Q5722_01355</name>
</gene>
<dbReference type="PANTHER" id="PTHR34848:SF1">
    <property type="entry name" value="BIFUNCTIONAL ADENOSYLCOBALAMIN BIOSYNTHESIS PROTEIN COBU"/>
    <property type="match status" value="1"/>
</dbReference>
<accession>A0ABT9AWX8</accession>
<keyword evidence="19" id="KW-1185">Reference proteome</keyword>
<evidence type="ECO:0000313" key="19">
    <source>
        <dbReference type="Proteomes" id="UP001233314"/>
    </source>
</evidence>
<dbReference type="PANTHER" id="PTHR34848">
    <property type="match status" value="1"/>
</dbReference>
<evidence type="ECO:0000256" key="11">
    <source>
        <dbReference type="ARBA" id="ARBA00022679"/>
    </source>
</evidence>
<keyword evidence="14" id="KW-0067">ATP-binding</keyword>
<comment type="pathway">
    <text evidence="6">Cofactor biosynthesis; adenosylcobalamin biosynthesis; adenosylcobalamin from cob(II)yrinate a,c-diamide: step 5/7.</text>
</comment>
<sequence>MKTLVIGGARSGKSRYAESLLLERPDTTYVATGYPAAEDDAAWADRVALHRARRPSTWTVEETLDLRALLEAPGGPLLVDCMTLWLTRTMDRHDVWTEDGWTLGAADLRTDVAALADAVARSGRDLVLVTNEVGQGVVPADAGTRRFVDEMGALNSALGDVVDDVVWCIAGRQVRL</sequence>
<dbReference type="EMBL" id="JAUQTA010000001">
    <property type="protein sequence ID" value="MDO7867004.1"/>
    <property type="molecule type" value="Genomic_DNA"/>
</dbReference>
<evidence type="ECO:0000256" key="14">
    <source>
        <dbReference type="ARBA" id="ARBA00022840"/>
    </source>
</evidence>
<reference evidence="18 19" key="1">
    <citation type="submission" date="2023-07" db="EMBL/GenBank/DDBJ databases">
        <title>Nocardioides sp. nov WY-20 isolated from soil.</title>
        <authorList>
            <person name="Liu B."/>
            <person name="Wan Y."/>
        </authorList>
    </citation>
    <scope>NUCLEOTIDE SEQUENCE [LARGE SCALE GENOMIC DNA]</scope>
    <source>
        <strain evidence="18 19">WY-20</strain>
    </source>
</reference>
<evidence type="ECO:0000256" key="3">
    <source>
        <dbReference type="ARBA" id="ARBA00001522"/>
    </source>
</evidence>
<comment type="caution">
    <text evidence="18">The sequence shown here is derived from an EMBL/GenBank/DDBJ whole genome shotgun (WGS) entry which is preliminary data.</text>
</comment>
<evidence type="ECO:0000256" key="17">
    <source>
        <dbReference type="ARBA" id="ARBA00030571"/>
    </source>
</evidence>
<comment type="function">
    <text evidence="4">Catalyzes ATP-dependent phosphorylation of adenosylcobinamide and addition of GMP to adenosylcobinamide phosphate.</text>
</comment>
<evidence type="ECO:0000313" key="18">
    <source>
        <dbReference type="EMBL" id="MDO7867004.1"/>
    </source>
</evidence>
<evidence type="ECO:0000256" key="10">
    <source>
        <dbReference type="ARBA" id="ARBA00022573"/>
    </source>
</evidence>
<evidence type="ECO:0000256" key="1">
    <source>
        <dbReference type="ARBA" id="ARBA00000312"/>
    </source>
</evidence>
<organism evidence="18 19">
    <name type="scientific">Nocardioides jiangxiensis</name>
    <dbReference type="NCBI Taxonomy" id="3064524"/>
    <lineage>
        <taxon>Bacteria</taxon>
        <taxon>Bacillati</taxon>
        <taxon>Actinomycetota</taxon>
        <taxon>Actinomycetes</taxon>
        <taxon>Propionibacteriales</taxon>
        <taxon>Nocardioidaceae</taxon>
        <taxon>Nocardioides</taxon>
    </lineage>
</organism>
<comment type="similarity">
    <text evidence="7">Belongs to the CobU/CobP family.</text>
</comment>
<dbReference type="SUPFAM" id="SSF52540">
    <property type="entry name" value="P-loop containing nucleoside triphosphate hydrolases"/>
    <property type="match status" value="1"/>
</dbReference>
<dbReference type="CDD" id="cd00544">
    <property type="entry name" value="CobU"/>
    <property type="match status" value="1"/>
</dbReference>
<evidence type="ECO:0000256" key="13">
    <source>
        <dbReference type="ARBA" id="ARBA00022777"/>
    </source>
</evidence>
<evidence type="ECO:0000256" key="4">
    <source>
        <dbReference type="ARBA" id="ARBA00003889"/>
    </source>
</evidence>
<evidence type="ECO:0000256" key="12">
    <source>
        <dbReference type="ARBA" id="ARBA00022741"/>
    </source>
</evidence>
<proteinExistence type="inferred from homology"/>
<keyword evidence="11" id="KW-0808">Transferase</keyword>
<comment type="catalytic activity">
    <reaction evidence="2">
        <text>adenosylcob(III)inamide phosphate + GTP + H(+) = adenosylcob(III)inamide-GDP + diphosphate</text>
        <dbReference type="Rhea" id="RHEA:22712"/>
        <dbReference type="ChEBI" id="CHEBI:15378"/>
        <dbReference type="ChEBI" id="CHEBI:33019"/>
        <dbReference type="ChEBI" id="CHEBI:37565"/>
        <dbReference type="ChEBI" id="CHEBI:58502"/>
        <dbReference type="ChEBI" id="CHEBI:60487"/>
        <dbReference type="EC" id="2.7.7.62"/>
    </reaction>
</comment>
<dbReference type="GO" id="GO:0016301">
    <property type="term" value="F:kinase activity"/>
    <property type="evidence" value="ECO:0007669"/>
    <property type="project" value="UniProtKB-KW"/>
</dbReference>
<dbReference type="Gene3D" id="3.40.50.300">
    <property type="entry name" value="P-loop containing nucleotide triphosphate hydrolases"/>
    <property type="match status" value="1"/>
</dbReference>
<dbReference type="PIRSF" id="PIRSF006135">
    <property type="entry name" value="CobU"/>
    <property type="match status" value="1"/>
</dbReference>
<comment type="pathway">
    <text evidence="5">Cofactor biosynthesis; adenosylcobalamin biosynthesis; adenosylcobalamin from cob(II)yrinate a,c-diamide: step 6/7.</text>
</comment>
<evidence type="ECO:0000256" key="8">
    <source>
        <dbReference type="ARBA" id="ARBA00012016"/>
    </source>
</evidence>
<evidence type="ECO:0000256" key="7">
    <source>
        <dbReference type="ARBA" id="ARBA00007490"/>
    </source>
</evidence>
<evidence type="ECO:0000256" key="2">
    <source>
        <dbReference type="ARBA" id="ARBA00000711"/>
    </source>
</evidence>